<evidence type="ECO:0000256" key="10">
    <source>
        <dbReference type="ARBA" id="ARBA00023172"/>
    </source>
</evidence>
<dbReference type="RefSeq" id="WP_370396783.1">
    <property type="nucleotide sequence ID" value="NZ_JALBUT010000004.1"/>
</dbReference>
<keyword evidence="6 12" id="KW-0227">DNA damage</keyword>
<dbReference type="InterPro" id="IPR012337">
    <property type="entry name" value="RNaseH-like_sf"/>
</dbReference>
<gene>
    <name evidence="12 14" type="primary">ruvC</name>
    <name evidence="14" type="ORF">MOX91_03970</name>
</gene>
<comment type="cofactor">
    <cofactor evidence="12">
        <name>Mg(2+)</name>
        <dbReference type="ChEBI" id="CHEBI:18420"/>
    </cofactor>
    <text evidence="12">Binds 2 Mg(2+) ion per subunit.</text>
</comment>
<dbReference type="PANTHER" id="PTHR30194">
    <property type="entry name" value="CROSSOVER JUNCTION ENDODEOXYRIBONUCLEASE RUVC"/>
    <property type="match status" value="1"/>
</dbReference>
<evidence type="ECO:0000256" key="7">
    <source>
        <dbReference type="ARBA" id="ARBA00022801"/>
    </source>
</evidence>
<comment type="similarity">
    <text evidence="1 12">Belongs to the RuvC family.</text>
</comment>
<feature type="active site" evidence="12">
    <location>
        <position position="187"/>
    </location>
</feature>
<evidence type="ECO:0000313" key="15">
    <source>
        <dbReference type="Proteomes" id="UP001275932"/>
    </source>
</evidence>
<comment type="subcellular location">
    <subcellularLocation>
        <location evidence="12">Cytoplasm</location>
    </subcellularLocation>
</comment>
<dbReference type="Gene3D" id="3.30.420.10">
    <property type="entry name" value="Ribonuclease H-like superfamily/Ribonuclease H"/>
    <property type="match status" value="1"/>
</dbReference>
<dbReference type="HAMAP" id="MF_00034">
    <property type="entry name" value="RuvC"/>
    <property type="match status" value="1"/>
</dbReference>
<accession>A0ABU4WFJ6</accession>
<dbReference type="EMBL" id="JALBUT010000004">
    <property type="protein sequence ID" value="MDX8415336.1"/>
    <property type="molecule type" value="Genomic_DNA"/>
</dbReference>
<dbReference type="SUPFAM" id="SSF53098">
    <property type="entry name" value="Ribonuclease H-like"/>
    <property type="match status" value="1"/>
</dbReference>
<evidence type="ECO:0000256" key="1">
    <source>
        <dbReference type="ARBA" id="ARBA00009518"/>
    </source>
</evidence>
<dbReference type="EC" id="3.1.21.10" evidence="12 13"/>
<dbReference type="InterPro" id="IPR036397">
    <property type="entry name" value="RNaseH_sf"/>
</dbReference>
<feature type="binding site" evidence="12">
    <location>
        <position position="187"/>
    </location>
    <ligand>
        <name>Mg(2+)</name>
        <dbReference type="ChEBI" id="CHEBI:18420"/>
        <label>1</label>
    </ligand>
</feature>
<keyword evidence="2 12" id="KW-0963">Cytoplasm</keyword>
<comment type="subunit">
    <text evidence="12">Homodimer which binds Holliday junction (HJ) DNA. The HJ becomes 2-fold symmetrical on binding to RuvC with unstacked arms; it has a different conformation from HJ DNA in complex with RuvA. In the full resolvosome a probable DNA-RuvA(4)-RuvB(12)-RuvC(2) complex forms which resolves the HJ.</text>
</comment>
<evidence type="ECO:0000313" key="14">
    <source>
        <dbReference type="EMBL" id="MDX8415336.1"/>
    </source>
</evidence>
<comment type="function">
    <text evidence="12">The RuvA-RuvB-RuvC complex processes Holliday junction (HJ) DNA during genetic recombination and DNA repair. Endonuclease that resolves HJ intermediates. Cleaves cruciform DNA by making single-stranded nicks across the HJ at symmetrical positions within the homologous arms, yielding a 5'-phosphate and a 3'-hydroxyl group; requires a central core of homology in the junction. The consensus cleavage sequence is 5'-(A/T)TT(C/G)-3'. Cleavage occurs on the 3'-side of the TT dinucleotide at the point of strand exchange. HJ branch migration catalyzed by RuvA-RuvB allows RuvC to scan DNA until it finds its consensus sequence, where it cleaves and resolves the cruciform DNA.</text>
</comment>
<dbReference type="GO" id="GO:0008821">
    <property type="term" value="F:crossover junction DNA endonuclease activity"/>
    <property type="evidence" value="ECO:0007669"/>
    <property type="project" value="UniProtKB-EC"/>
</dbReference>
<keyword evidence="8 12" id="KW-0460">Magnesium</keyword>
<name>A0ABU4WFJ6_9BACT</name>
<evidence type="ECO:0000256" key="3">
    <source>
        <dbReference type="ARBA" id="ARBA00022722"/>
    </source>
</evidence>
<evidence type="ECO:0000256" key="8">
    <source>
        <dbReference type="ARBA" id="ARBA00022842"/>
    </source>
</evidence>
<feature type="active site" evidence="12">
    <location>
        <position position="116"/>
    </location>
</feature>
<evidence type="ECO:0000256" key="11">
    <source>
        <dbReference type="ARBA" id="ARBA00023204"/>
    </source>
</evidence>
<dbReference type="NCBIfam" id="TIGR00228">
    <property type="entry name" value="ruvC"/>
    <property type="match status" value="1"/>
</dbReference>
<evidence type="ECO:0000256" key="5">
    <source>
        <dbReference type="ARBA" id="ARBA00022759"/>
    </source>
</evidence>
<feature type="binding site" evidence="12">
    <location>
        <position position="55"/>
    </location>
    <ligand>
        <name>Mg(2+)</name>
        <dbReference type="ChEBI" id="CHEBI:18420"/>
        <label>1</label>
    </ligand>
</feature>
<sequence>MAKSSRFLWAEKLAKAECINPRTGVVSLKKDAPKLLSVSRAITKVAFTGTVMGIDPSLRGTGLAVVRVRQGGKPEFLASQRVTNNPKMSQAECLGAIFRAVDRLACKFEVDCAAVEQSIYVQNNQTALILGSARGAAIAAAANFEMPVFEYPPLRIKQAVVGFGRASKEQVSKTVAGILKIEPLGFDESDAAAAALAHIFTYKDYL</sequence>
<dbReference type="InterPro" id="IPR002176">
    <property type="entry name" value="X-over_junc_endoDNase_RuvC"/>
</dbReference>
<feature type="binding site" evidence="12">
    <location>
        <position position="116"/>
    </location>
    <ligand>
        <name>Mg(2+)</name>
        <dbReference type="ChEBI" id="CHEBI:18420"/>
        <label>2</label>
    </ligand>
</feature>
<keyword evidence="3 12" id="KW-0540">Nuclease</keyword>
<keyword evidence="9 12" id="KW-0238">DNA-binding</keyword>
<proteinExistence type="inferred from homology"/>
<keyword evidence="7 12" id="KW-0378">Hydrolase</keyword>
<dbReference type="PRINTS" id="PR00696">
    <property type="entry name" value="RSOLVASERUVC"/>
</dbReference>
<comment type="caution">
    <text evidence="14">The sequence shown here is derived from an EMBL/GenBank/DDBJ whole genome shotgun (WGS) entry which is preliminary data.</text>
</comment>
<evidence type="ECO:0000256" key="13">
    <source>
        <dbReference type="NCBIfam" id="TIGR00228"/>
    </source>
</evidence>
<reference evidence="14 15" key="1">
    <citation type="submission" date="2022-03" db="EMBL/GenBank/DDBJ databases">
        <title>Novel taxa within the pig intestine.</title>
        <authorList>
            <person name="Wylensek D."/>
            <person name="Bishof K."/>
            <person name="Afrizal A."/>
            <person name="Clavel T."/>
        </authorList>
    </citation>
    <scope>NUCLEOTIDE SEQUENCE [LARGE SCALE GENOMIC DNA]</scope>
    <source>
        <strain evidence="14 15">CLA-KB-P66</strain>
    </source>
</reference>
<comment type="catalytic activity">
    <reaction evidence="12">
        <text>Endonucleolytic cleavage at a junction such as a reciprocal single-stranded crossover between two homologous DNA duplexes (Holliday junction).</text>
        <dbReference type="EC" id="3.1.21.10"/>
    </reaction>
</comment>
<evidence type="ECO:0000256" key="4">
    <source>
        <dbReference type="ARBA" id="ARBA00022723"/>
    </source>
</evidence>
<keyword evidence="4 12" id="KW-0479">Metal-binding</keyword>
<keyword evidence="5 12" id="KW-0255">Endonuclease</keyword>
<dbReference type="Proteomes" id="UP001275932">
    <property type="component" value="Unassembled WGS sequence"/>
</dbReference>
<protein>
    <recommendedName>
        <fullName evidence="12 13">Crossover junction endodeoxyribonuclease RuvC</fullName>
        <ecNumber evidence="12 13">3.1.21.10</ecNumber>
    </recommendedName>
    <alternativeName>
        <fullName evidence="12">Holliday junction nuclease RuvC</fullName>
    </alternativeName>
    <alternativeName>
        <fullName evidence="12">Holliday junction resolvase RuvC</fullName>
    </alternativeName>
</protein>
<feature type="active site" evidence="12">
    <location>
        <position position="55"/>
    </location>
</feature>
<organism evidence="14 15">
    <name type="scientific">Intestinicryptomonas porci</name>
    <dbReference type="NCBI Taxonomy" id="2926320"/>
    <lineage>
        <taxon>Bacteria</taxon>
        <taxon>Pseudomonadati</taxon>
        <taxon>Verrucomicrobiota</taxon>
        <taxon>Opitutia</taxon>
        <taxon>Opitutales</taxon>
        <taxon>Intestinicryptomonaceae</taxon>
        <taxon>Intestinicryptomonas</taxon>
    </lineage>
</organism>
<dbReference type="CDD" id="cd16962">
    <property type="entry name" value="RuvC"/>
    <property type="match status" value="1"/>
</dbReference>
<dbReference type="PANTHER" id="PTHR30194:SF3">
    <property type="entry name" value="CROSSOVER JUNCTION ENDODEOXYRIBONUCLEASE RUVC"/>
    <property type="match status" value="1"/>
</dbReference>
<keyword evidence="11 12" id="KW-0234">DNA repair</keyword>
<keyword evidence="15" id="KW-1185">Reference proteome</keyword>
<dbReference type="Pfam" id="PF02075">
    <property type="entry name" value="RuvC"/>
    <property type="match status" value="1"/>
</dbReference>
<evidence type="ECO:0000256" key="12">
    <source>
        <dbReference type="HAMAP-Rule" id="MF_00034"/>
    </source>
</evidence>
<keyword evidence="10 12" id="KW-0233">DNA recombination</keyword>
<evidence type="ECO:0000256" key="6">
    <source>
        <dbReference type="ARBA" id="ARBA00022763"/>
    </source>
</evidence>
<evidence type="ECO:0000256" key="9">
    <source>
        <dbReference type="ARBA" id="ARBA00023125"/>
    </source>
</evidence>
<evidence type="ECO:0000256" key="2">
    <source>
        <dbReference type="ARBA" id="ARBA00022490"/>
    </source>
</evidence>